<feature type="non-terminal residue" evidence="2">
    <location>
        <position position="398"/>
    </location>
</feature>
<sequence length="398" mass="43405">MCVRSLLSTMGTSKLIFLTAIALCYFCRYSQGMDRGAYRSIVEMAMKPRVEGEDGDLIKKAIQELVITHYNLVMGRHYTIGSTTGVLSGLGRRKKRFASFGSSWTSNSFDNAWDSTRNYGGYGGGGGYGSGGNQGYSGGNQGYSGGTGYGSSGGSGNQGYGSGGNKGYSGNQNTYRGNPWESDPWRNENRGSGYGSRNDGYGTNNRDTHNPSYGTGKKHSDAGYGSNTGYSGNFGGSDPYYNDHVYRPRPPTKVTTKRPEPDRQIINCPVQSNQSSVYKLNATGDAYPAIEIGAELFARSQPGSDLFFFCLFPRAITPGQAPQLEVDQNFVTANMTCPSQDLTLFSYRYQNTAFGGYCWIVQGFQEVVTFSICMTKSCVNCKLKDINDVKKENNPHHH</sequence>
<comment type="caution">
    <text evidence="2">The sequence shown here is derived from an EMBL/GenBank/DDBJ whole genome shotgun (WGS) entry which is preliminary data.</text>
</comment>
<protein>
    <submittedName>
        <fullName evidence="2">Uncharacterized protein</fullName>
    </submittedName>
</protein>
<feature type="compositionally biased region" description="Gly residues" evidence="1">
    <location>
        <begin position="157"/>
        <end position="167"/>
    </location>
</feature>
<dbReference type="Proteomes" id="UP000271974">
    <property type="component" value="Unassembled WGS sequence"/>
</dbReference>
<name>A0A3S1ADS0_ELYCH</name>
<evidence type="ECO:0000313" key="2">
    <source>
        <dbReference type="EMBL" id="RUS89280.1"/>
    </source>
</evidence>
<dbReference type="OrthoDB" id="6155555at2759"/>
<evidence type="ECO:0000313" key="3">
    <source>
        <dbReference type="Proteomes" id="UP000271974"/>
    </source>
</evidence>
<accession>A0A3S1ADS0</accession>
<feature type="compositionally biased region" description="Polar residues" evidence="1">
    <location>
        <begin position="201"/>
        <end position="213"/>
    </location>
</feature>
<reference evidence="2 3" key="1">
    <citation type="submission" date="2019-01" db="EMBL/GenBank/DDBJ databases">
        <title>A draft genome assembly of the solar-powered sea slug Elysia chlorotica.</title>
        <authorList>
            <person name="Cai H."/>
            <person name="Li Q."/>
            <person name="Fang X."/>
            <person name="Li J."/>
            <person name="Curtis N.E."/>
            <person name="Altenburger A."/>
            <person name="Shibata T."/>
            <person name="Feng M."/>
            <person name="Maeda T."/>
            <person name="Schwartz J.A."/>
            <person name="Shigenobu S."/>
            <person name="Lundholm N."/>
            <person name="Nishiyama T."/>
            <person name="Yang H."/>
            <person name="Hasebe M."/>
            <person name="Li S."/>
            <person name="Pierce S.K."/>
            <person name="Wang J."/>
        </authorList>
    </citation>
    <scope>NUCLEOTIDE SEQUENCE [LARGE SCALE GENOMIC DNA]</scope>
    <source>
        <strain evidence="2">EC2010</strain>
        <tissue evidence="2">Whole organism of an adult</tissue>
    </source>
</reference>
<proteinExistence type="predicted"/>
<dbReference type="AlphaFoldDB" id="A0A3S1ADS0"/>
<keyword evidence="3" id="KW-1185">Reference proteome</keyword>
<dbReference type="EMBL" id="RQTK01000060">
    <property type="protein sequence ID" value="RUS89280.1"/>
    <property type="molecule type" value="Genomic_DNA"/>
</dbReference>
<evidence type="ECO:0000256" key="1">
    <source>
        <dbReference type="SAM" id="MobiDB-lite"/>
    </source>
</evidence>
<feature type="region of interest" description="Disordered" evidence="1">
    <location>
        <begin position="157"/>
        <end position="224"/>
    </location>
</feature>
<dbReference type="STRING" id="188477.A0A3S1ADS0"/>
<organism evidence="2 3">
    <name type="scientific">Elysia chlorotica</name>
    <name type="common">Eastern emerald elysia</name>
    <name type="synonym">Sea slug</name>
    <dbReference type="NCBI Taxonomy" id="188477"/>
    <lineage>
        <taxon>Eukaryota</taxon>
        <taxon>Metazoa</taxon>
        <taxon>Spiralia</taxon>
        <taxon>Lophotrochozoa</taxon>
        <taxon>Mollusca</taxon>
        <taxon>Gastropoda</taxon>
        <taxon>Heterobranchia</taxon>
        <taxon>Euthyneura</taxon>
        <taxon>Panpulmonata</taxon>
        <taxon>Sacoglossa</taxon>
        <taxon>Placobranchoidea</taxon>
        <taxon>Plakobranchidae</taxon>
        <taxon>Elysia</taxon>
    </lineage>
</organism>
<gene>
    <name evidence="2" type="ORF">EGW08_002954</name>
</gene>
<feature type="region of interest" description="Disordered" evidence="1">
    <location>
        <begin position="241"/>
        <end position="260"/>
    </location>
</feature>